<dbReference type="HOGENOM" id="CLU_1562732_0_0_1"/>
<comment type="caution">
    <text evidence="2">The sequence shown here is derived from an EMBL/GenBank/DDBJ whole genome shotgun (WGS) entry which is preliminary data.</text>
</comment>
<evidence type="ECO:0000256" key="1">
    <source>
        <dbReference type="SAM" id="MobiDB-lite"/>
    </source>
</evidence>
<reference evidence="2 3" key="1">
    <citation type="journal article" date="2013" name="PLoS Genet.">
        <title>Plant-symbiotic fungi as chemical engineers: Multi-genome analysis of the Clavicipitaceae reveals dynamics of alkaloid loci.</title>
        <authorList>
            <person name="Schardl C.L."/>
            <person name="Young C.A."/>
            <person name="Hesse U."/>
            <person name="Amyotte S.G."/>
            <person name="Andreeva K."/>
            <person name="Calie P.J."/>
            <person name="Fleetwood D.J."/>
            <person name="Haws D.C."/>
            <person name="Moore N."/>
            <person name="Oeser B."/>
            <person name="Panaccione D.G."/>
            <person name="Schweri K.K."/>
            <person name="Voisey C.R."/>
            <person name="Farman M.L."/>
            <person name="Jaromczyk J.W."/>
            <person name="Roe B.A."/>
            <person name="O'Sullivan D.M."/>
            <person name="Scott B."/>
            <person name="Tudzynski P."/>
            <person name="An Z."/>
            <person name="Arnaoudova E.G."/>
            <person name="Bullock C.T."/>
            <person name="Charlton N.D."/>
            <person name="Chen L."/>
            <person name="Cox M."/>
            <person name="Dinkins R.D."/>
            <person name="Florea S."/>
            <person name="Glenn A.E."/>
            <person name="Gordon A."/>
            <person name="Gueldener U."/>
            <person name="Harris D.R."/>
            <person name="Hollin W."/>
            <person name="Jaromczyk J."/>
            <person name="Johnson R.D."/>
            <person name="Khan A.K."/>
            <person name="Leistner E."/>
            <person name="Leuchtmann A."/>
            <person name="Li C."/>
            <person name="Liu J."/>
            <person name="Liu J."/>
            <person name="Liu M."/>
            <person name="Mace W."/>
            <person name="Machado C."/>
            <person name="Nagabhyru P."/>
            <person name="Pan J."/>
            <person name="Schmid J."/>
            <person name="Sugawara K."/>
            <person name="Steiner U."/>
            <person name="Takach J.E."/>
            <person name="Tanaka E."/>
            <person name="Webb J.S."/>
            <person name="Wilson E.V."/>
            <person name="Wiseman J.L."/>
            <person name="Yoshida R."/>
            <person name="Zeng Z."/>
        </authorList>
    </citation>
    <scope>NUCLEOTIDE SEQUENCE [LARGE SCALE GENOMIC DNA]</scope>
    <source>
        <strain evidence="2 3">20.1</strain>
    </source>
</reference>
<dbReference type="AlphaFoldDB" id="M1WGN6"/>
<organism evidence="2 3">
    <name type="scientific">Claviceps purpurea (strain 20.1)</name>
    <name type="common">Ergot fungus</name>
    <name type="synonym">Sphacelia segetum</name>
    <dbReference type="NCBI Taxonomy" id="1111077"/>
    <lineage>
        <taxon>Eukaryota</taxon>
        <taxon>Fungi</taxon>
        <taxon>Dikarya</taxon>
        <taxon>Ascomycota</taxon>
        <taxon>Pezizomycotina</taxon>
        <taxon>Sordariomycetes</taxon>
        <taxon>Hypocreomycetidae</taxon>
        <taxon>Hypocreales</taxon>
        <taxon>Clavicipitaceae</taxon>
        <taxon>Claviceps</taxon>
    </lineage>
</organism>
<dbReference type="VEuPathDB" id="FungiDB:CPUR_05801"/>
<sequence>MVDGDSTLERICSASQMGPGAAARIAIDIRYFEQYKLNQFINAQSQTQHNQAWWPEGSDPGGANAGGPPNDVEPSGEGERLSRKRSPSPSSAELRNDNTSSVKHQKYDAEEAAKEVEKHIPLDRKTASHDAQLKRLENAQASKRSRTRLKTMKEQLDETQKQLDENKIALKLAEERERQEREQRLQAEAENAILRQQLDNKR</sequence>
<dbReference type="Proteomes" id="UP000016801">
    <property type="component" value="Unassembled WGS sequence"/>
</dbReference>
<accession>M1WGN6</accession>
<feature type="region of interest" description="Disordered" evidence="1">
    <location>
        <begin position="48"/>
        <end position="148"/>
    </location>
</feature>
<dbReference type="EMBL" id="CAGA01000036">
    <property type="protein sequence ID" value="CCE31944.1"/>
    <property type="molecule type" value="Genomic_DNA"/>
</dbReference>
<name>M1WGN6_CLAP2</name>
<protein>
    <submittedName>
        <fullName evidence="2">Uncharacterized protein</fullName>
    </submittedName>
</protein>
<proteinExistence type="predicted"/>
<gene>
    <name evidence="2" type="ORF">CPUR_05801</name>
</gene>
<feature type="compositionally biased region" description="Basic and acidic residues" evidence="1">
    <location>
        <begin position="105"/>
        <end position="137"/>
    </location>
</feature>
<dbReference type="OrthoDB" id="4960978at2759"/>
<keyword evidence="3" id="KW-1185">Reference proteome</keyword>
<evidence type="ECO:0000313" key="2">
    <source>
        <dbReference type="EMBL" id="CCE31944.1"/>
    </source>
</evidence>
<evidence type="ECO:0000313" key="3">
    <source>
        <dbReference type="Proteomes" id="UP000016801"/>
    </source>
</evidence>